<reference evidence="4 5" key="1">
    <citation type="submission" date="2020-02" db="EMBL/GenBank/DDBJ databases">
        <title>Whole-genome analyses of novel actinobacteria.</title>
        <authorList>
            <person name="Sahin N."/>
            <person name="Tokatli A."/>
        </authorList>
    </citation>
    <scope>NUCLEOTIDE SEQUENCE [LARGE SCALE GENOMIC DNA]</scope>
    <source>
        <strain evidence="4 5">YC419</strain>
    </source>
</reference>
<dbReference type="RefSeq" id="WP_165338338.1">
    <property type="nucleotide sequence ID" value="NZ_JAAKZX010000011.1"/>
</dbReference>
<feature type="region of interest" description="Disordered" evidence="2">
    <location>
        <begin position="683"/>
        <end position="713"/>
    </location>
</feature>
<dbReference type="InterPro" id="IPR013762">
    <property type="entry name" value="Integrase-like_cat_sf"/>
</dbReference>
<feature type="domain" description="Tyr recombinase" evidence="3">
    <location>
        <begin position="354"/>
        <end position="563"/>
    </location>
</feature>
<accession>A0ABX0DLT3</accession>
<protein>
    <submittedName>
        <fullName evidence="4">Tyrosine-type recombinase/integrase</fullName>
    </submittedName>
</protein>
<dbReference type="Pfam" id="PF00589">
    <property type="entry name" value="Phage_integrase"/>
    <property type="match status" value="1"/>
</dbReference>
<keyword evidence="5" id="KW-1185">Reference proteome</keyword>
<dbReference type="EMBL" id="JAAKZX010000011">
    <property type="protein sequence ID" value="NGO41699.1"/>
    <property type="molecule type" value="Genomic_DNA"/>
</dbReference>
<evidence type="ECO:0000256" key="2">
    <source>
        <dbReference type="SAM" id="MobiDB-lite"/>
    </source>
</evidence>
<gene>
    <name evidence="4" type="ORF">G6048_05745</name>
</gene>
<evidence type="ECO:0000259" key="3">
    <source>
        <dbReference type="PROSITE" id="PS51898"/>
    </source>
</evidence>
<name>A0ABX0DLT3_9ACTN</name>
<sequence>MKPSDTLRAVLAQAGPDPLSGLVADLPAEWRGEILGPRIDGWITRIRPGAAMTIKLGRLPSSLRTELAWMAFWQYRDGGKVSTVEINQIAEALWWAEQAGYGRPPSLTALGEREFTKLYQASFVAHQGRLPAPSGTATLQRFLYGRPGWALAARLNTGAWWEMDVWSPRCDPGIPLRAREPRRSENWRPGNLRIPWLRQSVKWHLGTALESGQMTWGTIGGRLSALMWLDRWLAGQPSPHAIAGPAAEAHRLAATFRHWLSDPANRGREAGGKVEPRAINEPIRAVADLMSFLLDNLPDVPAQVGTSPWLALTEAHPPIWRRHMKRVREPASRVREEQYVDDHTLAQITAWLPVLAAPADELVSVSVNGIETAVPGHGDPQSMRILLLQILTGRRASEICLCDFDCLSPATPAAVKAAEGDAVARFHYAQSKIDKASDSIFVDAEVVAVIDEQRRWLQQRFPDASPTHLFLQLVTNAHGTKPFYRSTYGAALRKFSEVAQITDSQGRPFRLSHTHRFRHTKLTKLAELGLPVHVLMRYAGHSNPTMSMHYVARRDEHAEQAFLATRKFKADGTAVAFSREDHDGMQLFNRADRFLPHGYCLLPPLQNCDKGNACLTCSVFVTDSSHLDTLQRQLAETEALIQRHHDQFQARHGRPMPEDNVWLVQRAAERDALVKLLATMQETPERPCQGAGSPTSGPTPITIDITRHRRTQP</sequence>
<dbReference type="Gene3D" id="1.10.443.10">
    <property type="entry name" value="Intergrase catalytic core"/>
    <property type="match status" value="1"/>
</dbReference>
<evidence type="ECO:0000256" key="1">
    <source>
        <dbReference type="ARBA" id="ARBA00023172"/>
    </source>
</evidence>
<proteinExistence type="predicted"/>
<dbReference type="InterPro" id="IPR002104">
    <property type="entry name" value="Integrase_catalytic"/>
</dbReference>
<evidence type="ECO:0000313" key="4">
    <source>
        <dbReference type="EMBL" id="NGO41699.1"/>
    </source>
</evidence>
<keyword evidence="1" id="KW-0233">DNA recombination</keyword>
<dbReference type="SUPFAM" id="SSF56349">
    <property type="entry name" value="DNA breaking-rejoining enzymes"/>
    <property type="match status" value="1"/>
</dbReference>
<dbReference type="Proteomes" id="UP001518140">
    <property type="component" value="Unassembled WGS sequence"/>
</dbReference>
<dbReference type="PROSITE" id="PS51898">
    <property type="entry name" value="TYR_RECOMBINASE"/>
    <property type="match status" value="1"/>
</dbReference>
<comment type="caution">
    <text evidence="4">The sequence shown here is derived from an EMBL/GenBank/DDBJ whole genome shotgun (WGS) entry which is preliminary data.</text>
</comment>
<organism evidence="4 5">
    <name type="scientific">Streptomyces ureilyticus</name>
    <dbReference type="NCBI Taxonomy" id="1775131"/>
    <lineage>
        <taxon>Bacteria</taxon>
        <taxon>Bacillati</taxon>
        <taxon>Actinomycetota</taxon>
        <taxon>Actinomycetes</taxon>
        <taxon>Kitasatosporales</taxon>
        <taxon>Streptomycetaceae</taxon>
        <taxon>Streptomyces</taxon>
    </lineage>
</organism>
<evidence type="ECO:0000313" key="5">
    <source>
        <dbReference type="Proteomes" id="UP001518140"/>
    </source>
</evidence>
<dbReference type="InterPro" id="IPR011010">
    <property type="entry name" value="DNA_brk_join_enz"/>
</dbReference>